<evidence type="ECO:0008006" key="4">
    <source>
        <dbReference type="Google" id="ProtNLM"/>
    </source>
</evidence>
<keyword evidence="3" id="KW-1185">Reference proteome</keyword>
<dbReference type="Proteomes" id="UP001152798">
    <property type="component" value="Chromosome 1"/>
</dbReference>
<dbReference type="PANTHER" id="PTHR32251">
    <property type="entry name" value="3-OXO-5-ALPHA-STEROID 4-DEHYDROGENASE"/>
    <property type="match status" value="1"/>
</dbReference>
<feature type="transmembrane region" description="Helical" evidence="1">
    <location>
        <begin position="222"/>
        <end position="243"/>
    </location>
</feature>
<name>A0A9P0E904_NEZVI</name>
<keyword evidence="1" id="KW-1133">Transmembrane helix</keyword>
<dbReference type="Pfam" id="PF06966">
    <property type="entry name" value="DUF1295"/>
    <property type="match status" value="1"/>
</dbReference>
<dbReference type="InterPro" id="IPR010721">
    <property type="entry name" value="UstE-like"/>
</dbReference>
<feature type="transmembrane region" description="Helical" evidence="1">
    <location>
        <begin position="12"/>
        <end position="32"/>
    </location>
</feature>
<dbReference type="Gene3D" id="1.20.120.1630">
    <property type="match status" value="1"/>
</dbReference>
<feature type="transmembrane region" description="Helical" evidence="1">
    <location>
        <begin position="198"/>
        <end position="216"/>
    </location>
</feature>
<feature type="transmembrane region" description="Helical" evidence="1">
    <location>
        <begin position="151"/>
        <end position="169"/>
    </location>
</feature>
<accession>A0A9P0E904</accession>
<dbReference type="GO" id="GO:0016020">
    <property type="term" value="C:membrane"/>
    <property type="evidence" value="ECO:0007669"/>
    <property type="project" value="TreeGrafter"/>
</dbReference>
<feature type="transmembrane region" description="Helical" evidence="1">
    <location>
        <begin position="69"/>
        <end position="89"/>
    </location>
</feature>
<dbReference type="EMBL" id="OV725077">
    <property type="protein sequence ID" value="CAH1390702.1"/>
    <property type="molecule type" value="Genomic_DNA"/>
</dbReference>
<feature type="transmembrane region" description="Helical" evidence="1">
    <location>
        <begin position="110"/>
        <end position="131"/>
    </location>
</feature>
<evidence type="ECO:0000313" key="2">
    <source>
        <dbReference type="EMBL" id="CAH1390702.1"/>
    </source>
</evidence>
<evidence type="ECO:0000313" key="3">
    <source>
        <dbReference type="Proteomes" id="UP001152798"/>
    </source>
</evidence>
<gene>
    <name evidence="2" type="ORF">NEZAVI_LOCUS1861</name>
</gene>
<dbReference type="AlphaFoldDB" id="A0A9P0E904"/>
<sequence length="310" mass="35383">MAVNILDDTHLGISAIVTVSLQLFFFAIASYFEFDKLTDFAGGLNFLIIAVLTFLLGQAQLKPSYDNRQFMVTIFVCLWGVRLSGYLFYRIMQIGRDARFENRRSNVIRFAVFWTFQAVWVYVVSLPVIFINAPHNSIARGAPKTMTPLDSTGTGMFITGLIIETYADLQKFSFHQDPANKGKWCNDGLWRLSRHPNYFGEILLWWGIFVISLNVIEEVEWIAIASPLFTTLIILFVSGIPLVERNADLKYRNNHEYRFYKSSTSPLIPIPPGIYVEVPKALKFLLCFEYPMYDSVYEKEKVDLGGGASS</sequence>
<protein>
    <recommendedName>
        <fullName evidence="4">Steroid 5-alpha reductase C-terminal domain-containing protein</fullName>
    </recommendedName>
</protein>
<feature type="transmembrane region" description="Helical" evidence="1">
    <location>
        <begin position="39"/>
        <end position="57"/>
    </location>
</feature>
<keyword evidence="1" id="KW-0472">Membrane</keyword>
<dbReference type="PANTHER" id="PTHR32251:SF15">
    <property type="entry name" value="3-OXO-5-ALPHA-STEROID 4-DEHYDROGENASE (DUF1295)"/>
    <property type="match status" value="1"/>
</dbReference>
<dbReference type="OrthoDB" id="67965at2759"/>
<reference evidence="2" key="1">
    <citation type="submission" date="2022-01" db="EMBL/GenBank/DDBJ databases">
        <authorList>
            <person name="King R."/>
        </authorList>
    </citation>
    <scope>NUCLEOTIDE SEQUENCE</scope>
</reference>
<proteinExistence type="predicted"/>
<dbReference type="PROSITE" id="PS50244">
    <property type="entry name" value="S5A_REDUCTASE"/>
    <property type="match status" value="1"/>
</dbReference>
<evidence type="ECO:0000256" key="1">
    <source>
        <dbReference type="SAM" id="Phobius"/>
    </source>
</evidence>
<keyword evidence="1" id="KW-0812">Transmembrane</keyword>
<organism evidence="2 3">
    <name type="scientific">Nezara viridula</name>
    <name type="common">Southern green stink bug</name>
    <name type="synonym">Cimex viridulus</name>
    <dbReference type="NCBI Taxonomy" id="85310"/>
    <lineage>
        <taxon>Eukaryota</taxon>
        <taxon>Metazoa</taxon>
        <taxon>Ecdysozoa</taxon>
        <taxon>Arthropoda</taxon>
        <taxon>Hexapoda</taxon>
        <taxon>Insecta</taxon>
        <taxon>Pterygota</taxon>
        <taxon>Neoptera</taxon>
        <taxon>Paraneoptera</taxon>
        <taxon>Hemiptera</taxon>
        <taxon>Heteroptera</taxon>
        <taxon>Panheteroptera</taxon>
        <taxon>Pentatomomorpha</taxon>
        <taxon>Pentatomoidea</taxon>
        <taxon>Pentatomidae</taxon>
        <taxon>Pentatominae</taxon>
        <taxon>Nezara</taxon>
    </lineage>
</organism>